<gene>
    <name evidence="1" type="ORF">ERUC_LOCUS13073</name>
</gene>
<evidence type="ECO:0000313" key="2">
    <source>
        <dbReference type="Proteomes" id="UP001642260"/>
    </source>
</evidence>
<comment type="caution">
    <text evidence="1">The sequence shown here is derived from an EMBL/GenBank/DDBJ whole genome shotgun (WGS) entry which is preliminary data.</text>
</comment>
<reference evidence="1 2" key="1">
    <citation type="submission" date="2022-03" db="EMBL/GenBank/DDBJ databases">
        <authorList>
            <person name="Macdonald S."/>
            <person name="Ahmed S."/>
            <person name="Newling K."/>
        </authorList>
    </citation>
    <scope>NUCLEOTIDE SEQUENCE [LARGE SCALE GENOMIC DNA]</scope>
</reference>
<keyword evidence="2" id="KW-1185">Reference proteome</keyword>
<sequence length="88" mass="10354">MSTWTIEDYAKYDSYLIKKWQIGGWCNEDSVYVGGRDFHSLISFAAHSYYKFKSFILRMEILQPPQNTLNLMPDLSSSMCEQLRTMIL</sequence>
<evidence type="ECO:0000313" key="1">
    <source>
        <dbReference type="EMBL" id="CAH8334271.1"/>
    </source>
</evidence>
<accession>A0ABC8JTT8</accession>
<dbReference type="EMBL" id="CAKOAT010124377">
    <property type="protein sequence ID" value="CAH8334271.1"/>
    <property type="molecule type" value="Genomic_DNA"/>
</dbReference>
<dbReference type="AlphaFoldDB" id="A0ABC8JTT8"/>
<protein>
    <submittedName>
        <fullName evidence="1">Uncharacterized protein</fullName>
    </submittedName>
</protein>
<dbReference type="Proteomes" id="UP001642260">
    <property type="component" value="Unassembled WGS sequence"/>
</dbReference>
<proteinExistence type="predicted"/>
<name>A0ABC8JTT8_ERUVS</name>
<organism evidence="1 2">
    <name type="scientific">Eruca vesicaria subsp. sativa</name>
    <name type="common">Garden rocket</name>
    <name type="synonym">Eruca sativa</name>
    <dbReference type="NCBI Taxonomy" id="29727"/>
    <lineage>
        <taxon>Eukaryota</taxon>
        <taxon>Viridiplantae</taxon>
        <taxon>Streptophyta</taxon>
        <taxon>Embryophyta</taxon>
        <taxon>Tracheophyta</taxon>
        <taxon>Spermatophyta</taxon>
        <taxon>Magnoliopsida</taxon>
        <taxon>eudicotyledons</taxon>
        <taxon>Gunneridae</taxon>
        <taxon>Pentapetalae</taxon>
        <taxon>rosids</taxon>
        <taxon>malvids</taxon>
        <taxon>Brassicales</taxon>
        <taxon>Brassicaceae</taxon>
        <taxon>Brassiceae</taxon>
        <taxon>Eruca</taxon>
    </lineage>
</organism>